<evidence type="ECO:0000256" key="1">
    <source>
        <dbReference type="ARBA" id="ARBA00023157"/>
    </source>
</evidence>
<dbReference type="SMART" id="SM00408">
    <property type="entry name" value="IGc2"/>
    <property type="match status" value="1"/>
</dbReference>
<dbReference type="FunFam" id="2.60.40.10:FF:000032">
    <property type="entry name" value="palladin isoform X1"/>
    <property type="match status" value="1"/>
</dbReference>
<evidence type="ECO:0000256" key="2">
    <source>
        <dbReference type="ARBA" id="ARBA00023319"/>
    </source>
</evidence>
<sequence length="399" mass="44058">MEPVVGVLVSDLDTTVRENRSSNWIHQTNVPLETVFIQAQLLEQSINSPSSVRQIPVSAPAVHSTQSPGCPGVRAGTMLLLLVAVCAFQTIKHVHTSESCSELPVFSPSRLVVRYNHSATATCSICNSSCDYKLRLEEPFQSSFSRGKELVWNVSRVTEWDVEPICSIFDSSCTSTLEVIVYKPPERVSLSFREQGPLEEGRSYSVLCEVESVAPAQNMTVVFYRGLRELSVQSSSSDQKSPVNQSFSLDYRVSREDHGAQFWYKPCCEGPAEPQIISVTRGQSVELNCSSEGNPQPVYSWSLPSGASRGHSVLTISSASSEDQGLYTCTAENTLGHVTRSFSLQVHVNVWLILLPVLAVFLLVAVACGLYKYFNTHTGTYRFPKVFRGHRHTPVPTSE</sequence>
<evidence type="ECO:0000259" key="4">
    <source>
        <dbReference type="PROSITE" id="PS50835"/>
    </source>
</evidence>
<dbReference type="InterPro" id="IPR013783">
    <property type="entry name" value="Ig-like_fold"/>
</dbReference>
<protein>
    <recommendedName>
        <fullName evidence="4">Ig-like domain-containing protein</fullName>
    </recommendedName>
</protein>
<dbReference type="Proteomes" id="UP001460270">
    <property type="component" value="Unassembled WGS sequence"/>
</dbReference>
<name>A0AAW0PIL9_9GOBI</name>
<keyword evidence="3" id="KW-0812">Transmembrane</keyword>
<dbReference type="SMART" id="SM00409">
    <property type="entry name" value="IG"/>
    <property type="match status" value="1"/>
</dbReference>
<dbReference type="Pfam" id="PF13927">
    <property type="entry name" value="Ig_3"/>
    <property type="match status" value="1"/>
</dbReference>
<dbReference type="AlphaFoldDB" id="A0AAW0PIL9"/>
<comment type="caution">
    <text evidence="5">The sequence shown here is derived from an EMBL/GenBank/DDBJ whole genome shotgun (WGS) entry which is preliminary data.</text>
</comment>
<organism evidence="5 6">
    <name type="scientific">Mugilogobius chulae</name>
    <name type="common">yellowstripe goby</name>
    <dbReference type="NCBI Taxonomy" id="88201"/>
    <lineage>
        <taxon>Eukaryota</taxon>
        <taxon>Metazoa</taxon>
        <taxon>Chordata</taxon>
        <taxon>Craniata</taxon>
        <taxon>Vertebrata</taxon>
        <taxon>Euteleostomi</taxon>
        <taxon>Actinopterygii</taxon>
        <taxon>Neopterygii</taxon>
        <taxon>Teleostei</taxon>
        <taxon>Neoteleostei</taxon>
        <taxon>Acanthomorphata</taxon>
        <taxon>Gobiaria</taxon>
        <taxon>Gobiiformes</taxon>
        <taxon>Gobioidei</taxon>
        <taxon>Gobiidae</taxon>
        <taxon>Gobionellinae</taxon>
        <taxon>Mugilogobius</taxon>
    </lineage>
</organism>
<keyword evidence="6" id="KW-1185">Reference proteome</keyword>
<keyword evidence="3" id="KW-0472">Membrane</keyword>
<dbReference type="InterPro" id="IPR047012">
    <property type="entry name" value="ICAM_VCAM"/>
</dbReference>
<dbReference type="PANTHER" id="PTHR13771:SF9">
    <property type="entry name" value="INTERCELLULAR ADHESION MOLECULE 5"/>
    <property type="match status" value="1"/>
</dbReference>
<gene>
    <name evidence="5" type="ORF">WMY93_006012</name>
</gene>
<dbReference type="GO" id="GO:0005178">
    <property type="term" value="F:integrin binding"/>
    <property type="evidence" value="ECO:0007669"/>
    <property type="project" value="InterPro"/>
</dbReference>
<proteinExistence type="predicted"/>
<keyword evidence="3" id="KW-1133">Transmembrane helix</keyword>
<evidence type="ECO:0000256" key="3">
    <source>
        <dbReference type="SAM" id="Phobius"/>
    </source>
</evidence>
<dbReference type="InterPro" id="IPR036179">
    <property type="entry name" value="Ig-like_dom_sf"/>
</dbReference>
<dbReference type="EMBL" id="JBBPFD010000004">
    <property type="protein sequence ID" value="KAK7929617.1"/>
    <property type="molecule type" value="Genomic_DNA"/>
</dbReference>
<accession>A0AAW0PIL9</accession>
<keyword evidence="1" id="KW-1015">Disulfide bond</keyword>
<keyword evidence="2" id="KW-0393">Immunoglobulin domain</keyword>
<feature type="transmembrane region" description="Helical" evidence="3">
    <location>
        <begin position="350"/>
        <end position="374"/>
    </location>
</feature>
<dbReference type="SUPFAM" id="SSF48726">
    <property type="entry name" value="Immunoglobulin"/>
    <property type="match status" value="2"/>
</dbReference>
<reference evidence="6" key="1">
    <citation type="submission" date="2024-04" db="EMBL/GenBank/DDBJ databases">
        <title>Salinicola lusitanus LLJ914,a marine bacterium isolated from the Okinawa Trough.</title>
        <authorList>
            <person name="Li J."/>
        </authorList>
    </citation>
    <scope>NUCLEOTIDE SEQUENCE [LARGE SCALE GENOMIC DNA]</scope>
</reference>
<dbReference type="Gene3D" id="2.60.40.10">
    <property type="entry name" value="Immunoglobulins"/>
    <property type="match status" value="3"/>
</dbReference>
<dbReference type="InterPro" id="IPR007110">
    <property type="entry name" value="Ig-like_dom"/>
</dbReference>
<dbReference type="InterPro" id="IPR003598">
    <property type="entry name" value="Ig_sub2"/>
</dbReference>
<evidence type="ECO:0000313" key="6">
    <source>
        <dbReference type="Proteomes" id="UP001460270"/>
    </source>
</evidence>
<dbReference type="GO" id="GO:0007155">
    <property type="term" value="P:cell adhesion"/>
    <property type="evidence" value="ECO:0007669"/>
    <property type="project" value="InterPro"/>
</dbReference>
<feature type="domain" description="Ig-like" evidence="4">
    <location>
        <begin position="271"/>
        <end position="345"/>
    </location>
</feature>
<dbReference type="PROSITE" id="PS50835">
    <property type="entry name" value="IG_LIKE"/>
    <property type="match status" value="1"/>
</dbReference>
<dbReference type="PANTHER" id="PTHR13771">
    <property type="entry name" value="INTERCELLULAR ADHESION MOLECULE"/>
    <property type="match status" value="1"/>
</dbReference>
<dbReference type="InterPro" id="IPR003599">
    <property type="entry name" value="Ig_sub"/>
</dbReference>
<evidence type="ECO:0000313" key="5">
    <source>
        <dbReference type="EMBL" id="KAK7929617.1"/>
    </source>
</evidence>